<accession>A0ABN5VEW3</accession>
<organism evidence="2 3">
    <name type="scientific">Streptomyces graminofaciens</name>
    <dbReference type="NCBI Taxonomy" id="68212"/>
    <lineage>
        <taxon>Bacteria</taxon>
        <taxon>Bacillati</taxon>
        <taxon>Actinomycetota</taxon>
        <taxon>Actinomycetes</taxon>
        <taxon>Kitasatosporales</taxon>
        <taxon>Streptomycetaceae</taxon>
        <taxon>Streptomyces</taxon>
    </lineage>
</organism>
<feature type="compositionally biased region" description="Basic and acidic residues" evidence="1">
    <location>
        <begin position="66"/>
        <end position="86"/>
    </location>
</feature>
<dbReference type="Proteomes" id="UP001321542">
    <property type="component" value="Chromosome"/>
</dbReference>
<keyword evidence="3" id="KW-1185">Reference proteome</keyword>
<feature type="region of interest" description="Disordered" evidence="1">
    <location>
        <begin position="62"/>
        <end position="86"/>
    </location>
</feature>
<proteinExistence type="predicted"/>
<reference evidence="2 3" key="2">
    <citation type="journal article" date="2023" name="ChemBioChem">
        <title>Acyltransferase Domain Exchange between Two Independent Type I Polyketide Synthases in the Same Producer Strain of Macrolide Antibiotics.</title>
        <authorList>
            <person name="Kudo F."/>
            <person name="Kishikawa K."/>
            <person name="Tsuboi K."/>
            <person name="Kido T."/>
            <person name="Usui T."/>
            <person name="Hashimoto J."/>
            <person name="Shin-Ya K."/>
            <person name="Miyanaga A."/>
            <person name="Eguchi T."/>
        </authorList>
    </citation>
    <scope>NUCLEOTIDE SEQUENCE [LARGE SCALE GENOMIC DNA]</scope>
    <source>
        <strain evidence="2 3">A-8890</strain>
    </source>
</reference>
<sequence length="238" mass="25494">MNEQFKTPGESMNRIGITTILFTAAVTLLTGGCGGGGSAPDEGEDERLPAPPEVSAALLSTDDLTGYDRIEPDRDATPPDGSDRPRCLRALNDLDYGTPASGSAVQARREFGHSKLGPWLRETLRVYPDDSAAEKAYEKAVSGLSDCELFTVTWSDLAATGTERVRETTNPGLDDRSWAANIRVDLDGYPSGETKTLVQKGRVLVVLSHAAAPDAPAQDETRNITGLATERAFRVLDT</sequence>
<evidence type="ECO:0000313" key="2">
    <source>
        <dbReference type="EMBL" id="BBC31855.1"/>
    </source>
</evidence>
<gene>
    <name evidence="2" type="ORF">SGFS_031490</name>
</gene>
<dbReference type="EMBL" id="AP018448">
    <property type="protein sequence ID" value="BBC31855.1"/>
    <property type="molecule type" value="Genomic_DNA"/>
</dbReference>
<evidence type="ECO:0000313" key="3">
    <source>
        <dbReference type="Proteomes" id="UP001321542"/>
    </source>
</evidence>
<dbReference type="InterPro" id="IPR038232">
    <property type="entry name" value="PknH-like_Extracell_sf"/>
</dbReference>
<protein>
    <recommendedName>
        <fullName evidence="4">PknH-like extracellular domain-containing protein</fullName>
    </recommendedName>
</protein>
<reference evidence="2 3" key="1">
    <citation type="journal article" date="2010" name="ChemBioChem">
        <title>Cloning and characterization of the biosynthetic gene cluster of 16-membered macrolide antibiotic FD-891: involvement of a dual functional cytochrome P450 monooxygenase catalyzing epoxidation and hydroxylation.</title>
        <authorList>
            <person name="Kudo F."/>
            <person name="Motegi A."/>
            <person name="Mizoue K."/>
            <person name="Eguchi T."/>
        </authorList>
    </citation>
    <scope>NUCLEOTIDE SEQUENCE [LARGE SCALE GENOMIC DNA]</scope>
    <source>
        <strain evidence="2 3">A-8890</strain>
    </source>
</reference>
<dbReference type="Gene3D" id="3.40.1000.70">
    <property type="entry name" value="PknH-like extracellular domain"/>
    <property type="match status" value="1"/>
</dbReference>
<evidence type="ECO:0000256" key="1">
    <source>
        <dbReference type="SAM" id="MobiDB-lite"/>
    </source>
</evidence>
<dbReference type="PROSITE" id="PS51257">
    <property type="entry name" value="PROKAR_LIPOPROTEIN"/>
    <property type="match status" value="1"/>
</dbReference>
<name>A0ABN5VEW3_9ACTN</name>
<evidence type="ECO:0008006" key="4">
    <source>
        <dbReference type="Google" id="ProtNLM"/>
    </source>
</evidence>